<evidence type="ECO:0000256" key="2">
    <source>
        <dbReference type="ARBA" id="ARBA00004651"/>
    </source>
</evidence>
<keyword evidence="6 10" id="KW-1133">Transmembrane helix</keyword>
<keyword evidence="7 10" id="KW-0472">Membrane</keyword>
<dbReference type="Pfam" id="PF01514">
    <property type="entry name" value="YscJ_FliF"/>
    <property type="match status" value="1"/>
</dbReference>
<dbReference type="Pfam" id="PF08345">
    <property type="entry name" value="YscJ_FliF_C"/>
    <property type="match status" value="1"/>
</dbReference>
<reference evidence="13 14" key="1">
    <citation type="submission" date="2020-02" db="EMBL/GenBank/DDBJ databases">
        <title>Comparative genomics of sulfur disproportionating microorganisms.</title>
        <authorList>
            <person name="Ward L.M."/>
            <person name="Bertran E."/>
            <person name="Johnston D.T."/>
        </authorList>
    </citation>
    <scope>NUCLEOTIDE SEQUENCE [LARGE SCALE GENOMIC DNA]</scope>
    <source>
        <strain evidence="13 14">DSM 100025</strain>
    </source>
</reference>
<dbReference type="GO" id="GO:0009431">
    <property type="term" value="C:bacterial-type flagellum basal body, MS ring"/>
    <property type="evidence" value="ECO:0007669"/>
    <property type="project" value="InterPro"/>
</dbReference>
<organism evidence="13 14">
    <name type="scientific">Dissulfurirhabdus thermomarina</name>
    <dbReference type="NCBI Taxonomy" id="1765737"/>
    <lineage>
        <taxon>Bacteria</taxon>
        <taxon>Deltaproteobacteria</taxon>
        <taxon>Dissulfurirhabdaceae</taxon>
        <taxon>Dissulfurirhabdus</taxon>
    </lineage>
</organism>
<evidence type="ECO:0000256" key="7">
    <source>
        <dbReference type="ARBA" id="ARBA00023136"/>
    </source>
</evidence>
<dbReference type="EMBL" id="JAAGRR010000095">
    <property type="protein sequence ID" value="NDY42884.1"/>
    <property type="molecule type" value="Genomic_DNA"/>
</dbReference>
<keyword evidence="5 10" id="KW-0812">Transmembrane</keyword>
<evidence type="ECO:0000256" key="6">
    <source>
        <dbReference type="ARBA" id="ARBA00022989"/>
    </source>
</evidence>
<evidence type="ECO:0000256" key="8">
    <source>
        <dbReference type="ARBA" id="ARBA00023143"/>
    </source>
</evidence>
<name>A0A6N9TT11_DISTH</name>
<feature type="domain" description="Flagellar M-ring C-terminal" evidence="12">
    <location>
        <begin position="253"/>
        <end position="420"/>
    </location>
</feature>
<keyword evidence="13" id="KW-0969">Cilium</keyword>
<comment type="similarity">
    <text evidence="3 9">Belongs to the FliF family.</text>
</comment>
<comment type="function">
    <text evidence="9">The M ring may be actively involved in energy transduction.</text>
</comment>
<dbReference type="NCBIfam" id="TIGR00206">
    <property type="entry name" value="fliF"/>
    <property type="match status" value="1"/>
</dbReference>
<gene>
    <name evidence="13" type="primary">fliF</name>
    <name evidence="13" type="ORF">G3N55_08510</name>
</gene>
<sequence length="543" mass="58770">MATGDPLAQLQGIWRQLDLRQRIVSGLVILFTFAAFAGLYVFTSQATYGVLYKDLAPEDAADIVEWLKTEGIPYRLSGGGTAVEVPQDKVYEARLSLASKGLPKGQSVGFEIFDQNRLGATEFVQKVNYQRALQGELERTIARFPQVESVRVHLAQPEEAVFVAERREPTASVVLRLKSGMALSDAQVRGVAFLVASAVPRLQMDKVSVVDTSGNILFPERPAGGTGDHPTTAQLQYRRNLENYYKQKIQSMLEDALGPSKAVARVSAEIDFDEVSLNEDRYDPDTVAVRSEQKVVEGAAAPGAPGGVPGVKGALADKLQGNLGGGAAAAGAAGTRREQSVTNYEITRLQRQVRGAVGKIKRLSVGVLVDGTYKTDEKTGQRVYVPRTPEEMANLERIVRAAMGFSDDRGDELSVVNVPFTTEGGATGGGMEWPELGSRLLRPLVHLALALAFIVFVLRPLLKRYVLQAPGAGPRGLPGGEPLEALEEDQKARLAARRRRAALGPLPSVHEELRELAQDYPERAAALIKVWLREPSPEESGGS</sequence>
<keyword evidence="13" id="KW-0282">Flagellum</keyword>
<evidence type="ECO:0000256" key="1">
    <source>
        <dbReference type="ARBA" id="ARBA00004117"/>
    </source>
</evidence>
<evidence type="ECO:0000256" key="3">
    <source>
        <dbReference type="ARBA" id="ARBA00007971"/>
    </source>
</evidence>
<dbReference type="InterPro" id="IPR006182">
    <property type="entry name" value="FliF_N_dom"/>
</dbReference>
<comment type="caution">
    <text evidence="13">The sequence shown here is derived from an EMBL/GenBank/DDBJ whole genome shotgun (WGS) entry which is preliminary data.</text>
</comment>
<evidence type="ECO:0000256" key="9">
    <source>
        <dbReference type="PIRNR" id="PIRNR004862"/>
    </source>
</evidence>
<dbReference type="PRINTS" id="PR01009">
    <property type="entry name" value="FLGMRINGFLIF"/>
</dbReference>
<dbReference type="GO" id="GO:0003774">
    <property type="term" value="F:cytoskeletal motor activity"/>
    <property type="evidence" value="ECO:0007669"/>
    <property type="project" value="InterPro"/>
</dbReference>
<evidence type="ECO:0000259" key="11">
    <source>
        <dbReference type="Pfam" id="PF01514"/>
    </source>
</evidence>
<evidence type="ECO:0000256" key="5">
    <source>
        <dbReference type="ARBA" id="ARBA00022692"/>
    </source>
</evidence>
<keyword evidence="4" id="KW-1003">Cell membrane</keyword>
<dbReference type="AlphaFoldDB" id="A0A6N9TT11"/>
<comment type="subcellular location">
    <subcellularLocation>
        <location evidence="1 9">Bacterial flagellum basal body</location>
    </subcellularLocation>
    <subcellularLocation>
        <location evidence="2">Cell membrane</location>
        <topology evidence="2">Multi-pass membrane protein</topology>
    </subcellularLocation>
</comment>
<evidence type="ECO:0000259" key="12">
    <source>
        <dbReference type="Pfam" id="PF08345"/>
    </source>
</evidence>
<dbReference type="InterPro" id="IPR043427">
    <property type="entry name" value="YscJ/FliF"/>
</dbReference>
<keyword evidence="8 9" id="KW-0975">Bacterial flagellum</keyword>
<evidence type="ECO:0000256" key="4">
    <source>
        <dbReference type="ARBA" id="ARBA00022475"/>
    </source>
</evidence>
<evidence type="ECO:0000256" key="10">
    <source>
        <dbReference type="SAM" id="Phobius"/>
    </source>
</evidence>
<dbReference type="GO" id="GO:0005886">
    <property type="term" value="C:plasma membrane"/>
    <property type="evidence" value="ECO:0007669"/>
    <property type="project" value="UniProtKB-SubCell"/>
</dbReference>
<feature type="domain" description="Flagellar M-ring N-terminal" evidence="11">
    <location>
        <begin position="44"/>
        <end position="217"/>
    </location>
</feature>
<dbReference type="InterPro" id="IPR013556">
    <property type="entry name" value="Flag_M-ring_C"/>
</dbReference>
<dbReference type="PIRSF" id="PIRSF004862">
    <property type="entry name" value="FliF"/>
    <property type="match status" value="1"/>
</dbReference>
<accession>A0A6N9TT11</accession>
<keyword evidence="13" id="KW-0966">Cell projection</keyword>
<protein>
    <recommendedName>
        <fullName evidence="9">Flagellar M-ring protein</fullName>
    </recommendedName>
</protein>
<dbReference type="GO" id="GO:0071973">
    <property type="term" value="P:bacterial-type flagellum-dependent cell motility"/>
    <property type="evidence" value="ECO:0007669"/>
    <property type="project" value="InterPro"/>
</dbReference>
<feature type="transmembrane region" description="Helical" evidence="10">
    <location>
        <begin position="23"/>
        <end position="42"/>
    </location>
</feature>
<dbReference type="PANTHER" id="PTHR30046">
    <property type="entry name" value="FLAGELLAR M-RING PROTEIN"/>
    <property type="match status" value="1"/>
</dbReference>
<dbReference type="InterPro" id="IPR045851">
    <property type="entry name" value="AMP-bd_C_sf"/>
</dbReference>
<dbReference type="PANTHER" id="PTHR30046:SF0">
    <property type="entry name" value="FLAGELLAR M-RING PROTEIN"/>
    <property type="match status" value="1"/>
</dbReference>
<dbReference type="Gene3D" id="3.30.300.30">
    <property type="match status" value="1"/>
</dbReference>
<keyword evidence="14" id="KW-1185">Reference proteome</keyword>
<evidence type="ECO:0000313" key="14">
    <source>
        <dbReference type="Proteomes" id="UP000469346"/>
    </source>
</evidence>
<proteinExistence type="inferred from homology"/>
<evidence type="ECO:0000313" key="13">
    <source>
        <dbReference type="EMBL" id="NDY42884.1"/>
    </source>
</evidence>
<dbReference type="RefSeq" id="WP_163299012.1">
    <property type="nucleotide sequence ID" value="NZ_JAAGRR010000095.1"/>
</dbReference>
<dbReference type="Proteomes" id="UP000469346">
    <property type="component" value="Unassembled WGS sequence"/>
</dbReference>
<dbReference type="InterPro" id="IPR000067">
    <property type="entry name" value="FlgMring_FliF"/>
</dbReference>